<comment type="subcellular location">
    <subcellularLocation>
        <location evidence="1">Membrane</location>
        <topology evidence="1">Multi-pass membrane protein</topology>
    </subcellularLocation>
</comment>
<dbReference type="AlphaFoldDB" id="A0A443SKT3"/>
<evidence type="ECO:0000313" key="8">
    <source>
        <dbReference type="EMBL" id="RWS28134.1"/>
    </source>
</evidence>
<dbReference type="InterPro" id="IPR003439">
    <property type="entry name" value="ABC_transporter-like_ATP-bd"/>
</dbReference>
<evidence type="ECO:0000256" key="1">
    <source>
        <dbReference type="ARBA" id="ARBA00004141"/>
    </source>
</evidence>
<accession>A0A443SKT3</accession>
<dbReference type="PANTHER" id="PTHR48041:SF113">
    <property type="entry name" value="ATP-BINDING CASSETTE SUB-FAMILY G MEMBER 5"/>
    <property type="match status" value="1"/>
</dbReference>
<dbReference type="Proteomes" id="UP000288716">
    <property type="component" value="Unassembled WGS sequence"/>
</dbReference>
<keyword evidence="9" id="KW-1185">Reference proteome</keyword>
<comment type="similarity">
    <text evidence="2">Belongs to the ABC transporter superfamily. ABCG family. Eye pigment precursor importer (TC 3.A.1.204) subfamily.</text>
</comment>
<evidence type="ECO:0000259" key="7">
    <source>
        <dbReference type="Pfam" id="PF00005"/>
    </source>
</evidence>
<dbReference type="InterPro" id="IPR027417">
    <property type="entry name" value="P-loop_NTPase"/>
</dbReference>
<dbReference type="Pfam" id="PF00005">
    <property type="entry name" value="ABC_tran"/>
    <property type="match status" value="1"/>
</dbReference>
<name>A0A443SKT3_9ACAR</name>
<keyword evidence="4" id="KW-0812">Transmembrane</keyword>
<evidence type="ECO:0000256" key="3">
    <source>
        <dbReference type="ARBA" id="ARBA00022448"/>
    </source>
</evidence>
<dbReference type="GO" id="GO:0042626">
    <property type="term" value="F:ATPase-coupled transmembrane transporter activity"/>
    <property type="evidence" value="ECO:0007669"/>
    <property type="project" value="TreeGrafter"/>
</dbReference>
<dbReference type="EMBL" id="NCKV01001554">
    <property type="protein sequence ID" value="RWS28134.1"/>
    <property type="molecule type" value="Genomic_DNA"/>
</dbReference>
<proteinExistence type="inferred from homology"/>
<comment type="caution">
    <text evidence="8">The sequence shown here is derived from an EMBL/GenBank/DDBJ whole genome shotgun (WGS) entry which is preliminary data.</text>
</comment>
<dbReference type="InterPro" id="IPR050352">
    <property type="entry name" value="ABCG_transporters"/>
</dbReference>
<evidence type="ECO:0000313" key="9">
    <source>
        <dbReference type="Proteomes" id="UP000288716"/>
    </source>
</evidence>
<organism evidence="8 9">
    <name type="scientific">Leptotrombidium deliense</name>
    <dbReference type="NCBI Taxonomy" id="299467"/>
    <lineage>
        <taxon>Eukaryota</taxon>
        <taxon>Metazoa</taxon>
        <taxon>Ecdysozoa</taxon>
        <taxon>Arthropoda</taxon>
        <taxon>Chelicerata</taxon>
        <taxon>Arachnida</taxon>
        <taxon>Acari</taxon>
        <taxon>Acariformes</taxon>
        <taxon>Trombidiformes</taxon>
        <taxon>Prostigmata</taxon>
        <taxon>Anystina</taxon>
        <taxon>Parasitengona</taxon>
        <taxon>Trombiculoidea</taxon>
        <taxon>Trombiculidae</taxon>
        <taxon>Leptotrombidium</taxon>
    </lineage>
</organism>
<dbReference type="GO" id="GO:0005524">
    <property type="term" value="F:ATP binding"/>
    <property type="evidence" value="ECO:0007669"/>
    <property type="project" value="InterPro"/>
</dbReference>
<keyword evidence="3" id="KW-0813">Transport</keyword>
<dbReference type="SUPFAM" id="SSF52540">
    <property type="entry name" value="P-loop containing nucleoside triphosphate hydrolases"/>
    <property type="match status" value="1"/>
</dbReference>
<dbReference type="OrthoDB" id="6716308at2759"/>
<dbReference type="STRING" id="299467.A0A443SKT3"/>
<dbReference type="GO" id="GO:0016887">
    <property type="term" value="F:ATP hydrolysis activity"/>
    <property type="evidence" value="ECO:0007669"/>
    <property type="project" value="InterPro"/>
</dbReference>
<gene>
    <name evidence="8" type="ORF">B4U80_08848</name>
</gene>
<reference evidence="8 9" key="1">
    <citation type="journal article" date="2018" name="Gigascience">
        <title>Genomes of trombidid mites reveal novel predicted allergens and laterally-transferred genes associated with secondary metabolism.</title>
        <authorList>
            <person name="Dong X."/>
            <person name="Chaisiri K."/>
            <person name="Xia D."/>
            <person name="Armstrong S.D."/>
            <person name="Fang Y."/>
            <person name="Donnelly M.J."/>
            <person name="Kadowaki T."/>
            <person name="McGarry J.W."/>
            <person name="Darby A.C."/>
            <person name="Makepeace B.L."/>
        </authorList>
    </citation>
    <scope>NUCLEOTIDE SEQUENCE [LARGE SCALE GENOMIC DNA]</scope>
    <source>
        <strain evidence="8">UoL-UT</strain>
    </source>
</reference>
<evidence type="ECO:0000256" key="6">
    <source>
        <dbReference type="ARBA" id="ARBA00023136"/>
    </source>
</evidence>
<feature type="non-terminal residue" evidence="8">
    <location>
        <position position="102"/>
    </location>
</feature>
<keyword evidence="6" id="KW-0472">Membrane</keyword>
<dbReference type="VEuPathDB" id="VectorBase:LDEU003905"/>
<dbReference type="GO" id="GO:0043190">
    <property type="term" value="C:ATP-binding cassette (ABC) transporter complex"/>
    <property type="evidence" value="ECO:0007669"/>
    <property type="project" value="TreeGrafter"/>
</dbReference>
<evidence type="ECO:0000256" key="5">
    <source>
        <dbReference type="ARBA" id="ARBA00022989"/>
    </source>
</evidence>
<keyword evidence="5" id="KW-1133">Transmembrane helix</keyword>
<evidence type="ECO:0000256" key="4">
    <source>
        <dbReference type="ARBA" id="ARBA00022692"/>
    </source>
</evidence>
<sequence length="102" mass="10616">MNYNGGGASILETYHMLELIGVSHSGPIVPANKATCWSKLTGSVTNGLILKDVSFEVHSGEVMAILGSKGSGKRALIDVIGHRVSGQGTTKGQILLNDVPLT</sequence>
<protein>
    <submittedName>
        <fullName evidence="8">ABC transporter sub-family G-like protein 12</fullName>
    </submittedName>
</protein>
<evidence type="ECO:0000256" key="2">
    <source>
        <dbReference type="ARBA" id="ARBA00005814"/>
    </source>
</evidence>
<dbReference type="PANTHER" id="PTHR48041">
    <property type="entry name" value="ABC TRANSPORTER G FAMILY MEMBER 28"/>
    <property type="match status" value="1"/>
</dbReference>
<dbReference type="Gene3D" id="3.40.50.300">
    <property type="entry name" value="P-loop containing nucleotide triphosphate hydrolases"/>
    <property type="match status" value="1"/>
</dbReference>
<feature type="domain" description="ABC transporter" evidence="7">
    <location>
        <begin position="50"/>
        <end position="101"/>
    </location>
</feature>